<evidence type="ECO:0000256" key="9">
    <source>
        <dbReference type="SAM" id="SignalP"/>
    </source>
</evidence>
<evidence type="ECO:0000256" key="2">
    <source>
        <dbReference type="ARBA" id="ARBA00004442"/>
    </source>
</evidence>
<dbReference type="Gene3D" id="3.30.1300.30">
    <property type="entry name" value="GSPII I/J protein-like"/>
    <property type="match status" value="1"/>
</dbReference>
<dbReference type="Pfam" id="PF03895">
    <property type="entry name" value="YadA_anchor"/>
    <property type="match status" value="1"/>
</dbReference>
<keyword evidence="7" id="KW-0998">Cell outer membrane</keyword>
<evidence type="ECO:0000259" key="10">
    <source>
        <dbReference type="PROSITE" id="PS51272"/>
    </source>
</evidence>
<gene>
    <name evidence="11" type="ORF">DKB62_11775</name>
</gene>
<dbReference type="InterPro" id="IPR045584">
    <property type="entry name" value="Pilin-like"/>
</dbReference>
<organism evidence="11 12">
    <name type="scientific">Megasphaera stantonii</name>
    <dbReference type="NCBI Taxonomy" id="2144175"/>
    <lineage>
        <taxon>Bacteria</taxon>
        <taxon>Bacillati</taxon>
        <taxon>Bacillota</taxon>
        <taxon>Negativicutes</taxon>
        <taxon>Veillonellales</taxon>
        <taxon>Veillonellaceae</taxon>
        <taxon>Megasphaera</taxon>
    </lineage>
</organism>
<dbReference type="SUPFAM" id="SSF54523">
    <property type="entry name" value="Pili subunits"/>
    <property type="match status" value="1"/>
</dbReference>
<evidence type="ECO:0000313" key="11">
    <source>
        <dbReference type="EMBL" id="AXL22185.1"/>
    </source>
</evidence>
<dbReference type="GO" id="GO:0009986">
    <property type="term" value="C:cell surface"/>
    <property type="evidence" value="ECO:0007669"/>
    <property type="project" value="UniProtKB-SubCell"/>
</dbReference>
<dbReference type="InterPro" id="IPR001119">
    <property type="entry name" value="SLH_dom"/>
</dbReference>
<comment type="subcellular location">
    <subcellularLocation>
        <location evidence="2">Cell outer membrane</location>
    </subcellularLocation>
    <subcellularLocation>
        <location evidence="1">Cell surface</location>
    </subcellularLocation>
</comment>
<reference evidence="11 12" key="1">
    <citation type="submission" date="2018-05" db="EMBL/GenBank/DDBJ databases">
        <title>Complete genome sequence of Megasphaera sp. AJH120T, isolated from the ceca of a chicken.</title>
        <authorList>
            <person name="Maki J."/>
            <person name="Looft T."/>
        </authorList>
    </citation>
    <scope>NUCLEOTIDE SEQUENCE [LARGE SCALE GENOMIC DNA]</scope>
    <source>
        <strain evidence="11 12">AJH120</strain>
    </source>
</reference>
<dbReference type="InterPro" id="IPR051465">
    <property type="entry name" value="Cell_Envelope_Struct_Comp"/>
</dbReference>
<evidence type="ECO:0000256" key="4">
    <source>
        <dbReference type="ARBA" id="ARBA00022692"/>
    </source>
</evidence>
<feature type="coiled-coil region" evidence="8">
    <location>
        <begin position="484"/>
        <end position="511"/>
    </location>
</feature>
<evidence type="ECO:0000256" key="8">
    <source>
        <dbReference type="SAM" id="Coils"/>
    </source>
</evidence>
<dbReference type="PANTHER" id="PTHR43308">
    <property type="entry name" value="OUTER MEMBRANE PROTEIN ALPHA-RELATED"/>
    <property type="match status" value="1"/>
</dbReference>
<feature type="signal peptide" evidence="9">
    <location>
        <begin position="1"/>
        <end position="34"/>
    </location>
</feature>
<accession>A0A346B242</accession>
<dbReference type="GO" id="GO:0009279">
    <property type="term" value="C:cell outer membrane"/>
    <property type="evidence" value="ECO:0007669"/>
    <property type="project" value="UniProtKB-SubCell"/>
</dbReference>
<evidence type="ECO:0000313" key="12">
    <source>
        <dbReference type="Proteomes" id="UP000254337"/>
    </source>
</evidence>
<dbReference type="PROSITE" id="PS51272">
    <property type="entry name" value="SLH"/>
    <property type="match status" value="1"/>
</dbReference>
<name>A0A346B242_9FIRM</name>
<dbReference type="AlphaFoldDB" id="A0A346B242"/>
<keyword evidence="12" id="KW-1185">Reference proteome</keyword>
<dbReference type="KEGG" id="meg:DKB62_11775"/>
<proteinExistence type="predicted"/>
<protein>
    <recommendedName>
        <fullName evidence="10">SLH domain-containing protein</fullName>
    </recommendedName>
</protein>
<dbReference type="OrthoDB" id="1625731at2"/>
<dbReference type="PANTHER" id="PTHR43308:SF1">
    <property type="entry name" value="OUTER MEMBRANE PROTEIN ALPHA"/>
    <property type="match status" value="1"/>
</dbReference>
<evidence type="ECO:0000256" key="5">
    <source>
        <dbReference type="ARBA" id="ARBA00022729"/>
    </source>
</evidence>
<dbReference type="EMBL" id="CP029462">
    <property type="protein sequence ID" value="AXL22185.1"/>
    <property type="molecule type" value="Genomic_DNA"/>
</dbReference>
<dbReference type="InterPro" id="IPR005594">
    <property type="entry name" value="YadA_C"/>
</dbReference>
<feature type="chain" id="PRO_5016782514" description="SLH domain-containing protein" evidence="9">
    <location>
        <begin position="35"/>
        <end position="599"/>
    </location>
</feature>
<evidence type="ECO:0000256" key="3">
    <source>
        <dbReference type="ARBA" id="ARBA00022452"/>
    </source>
</evidence>
<evidence type="ECO:0000256" key="6">
    <source>
        <dbReference type="ARBA" id="ARBA00023136"/>
    </source>
</evidence>
<keyword evidence="5 9" id="KW-0732">Signal</keyword>
<keyword evidence="6" id="KW-0472">Membrane</keyword>
<dbReference type="Pfam" id="PF00395">
    <property type="entry name" value="SLH"/>
    <property type="match status" value="1"/>
</dbReference>
<dbReference type="Proteomes" id="UP000254337">
    <property type="component" value="Chromosome"/>
</dbReference>
<keyword evidence="8" id="KW-0175">Coiled coil</keyword>
<keyword evidence="4" id="KW-0812">Transmembrane</keyword>
<sequence length="599" mass="63279">MGGIIIMKMKKASRKVLAMMAVTALMSSVSVVGATELGKVTDKPTFEQGLTVGNPNNNYKFNADGNLKANQVNTTADMNAGGNLTAANDQFQVHTDGSVSTTGTITTQGDITGKGGTFNTLKVNGMNVDESITNLEKQVENVGLAADAANDLATQNKDKITSLDDQINNETTGLKQQITNVGLAADAANDLATQNKDKITSLDDQINNETTGLKQQITNAGLAADAANDLALQNKDKITSLDDQINNETTGLKQQITNAGLAADAANDLALQNKDKITSLDDQINNETTGLKQQITNAGLAADAANDLALKNQEAIQTEHDRVTMVEGAVLEVNGKVDKNTAAINTVNNIVGDGVLSNPNASNLTEAVNQNYAQINNNTQAISALDNRVDDLGGEIDQVGAISAALAGLHPLDYDGTGSKFQLSAAMGSYDSTQAAAIGAFYHFNRDVMISLGGATSFDGDHKTAGNLGVTFRIGEGASGKAVSDDVMARLEAMDQKIAALEQENKDLKNVLGTIDTSLSKEFPDVPANHWAYEAVTKLAGNDVVAGYPDGEFHGDRTMTRYEMAEIIYKAMNKGVQVDQKLVNEFKPEMEQVAANERA</sequence>
<feature type="domain" description="SLH" evidence="10">
    <location>
        <begin position="519"/>
        <end position="582"/>
    </location>
</feature>
<keyword evidence="3" id="KW-1134">Transmembrane beta strand</keyword>
<evidence type="ECO:0000256" key="1">
    <source>
        <dbReference type="ARBA" id="ARBA00004241"/>
    </source>
</evidence>
<evidence type="ECO:0000256" key="7">
    <source>
        <dbReference type="ARBA" id="ARBA00023237"/>
    </source>
</evidence>